<keyword evidence="2" id="KW-1133">Transmembrane helix</keyword>
<evidence type="ECO:0000256" key="1">
    <source>
        <dbReference type="SAM" id="MobiDB-lite"/>
    </source>
</evidence>
<keyword evidence="2" id="KW-0812">Transmembrane</keyword>
<keyword evidence="4" id="KW-1185">Reference proteome</keyword>
<dbReference type="InterPro" id="IPR009339">
    <property type="entry name" value="DUF998"/>
</dbReference>
<feature type="transmembrane region" description="Helical" evidence="2">
    <location>
        <begin position="119"/>
        <end position="143"/>
    </location>
</feature>
<proteinExistence type="predicted"/>
<reference evidence="3 4" key="1">
    <citation type="submission" date="2020-08" db="EMBL/GenBank/DDBJ databases">
        <title>Sequencing the genomes of 1000 actinobacteria strains.</title>
        <authorList>
            <person name="Klenk H.-P."/>
        </authorList>
    </citation>
    <scope>NUCLEOTIDE SEQUENCE [LARGE SCALE GENOMIC DNA]</scope>
    <source>
        <strain evidence="3 4">DSM 45298</strain>
    </source>
</reference>
<dbReference type="RefSeq" id="WP_183368924.1">
    <property type="nucleotide sequence ID" value="NZ_BAABHL010000022.1"/>
</dbReference>
<accession>A0A840EQI7</accession>
<feature type="transmembrane region" description="Helical" evidence="2">
    <location>
        <begin position="89"/>
        <end position="107"/>
    </location>
</feature>
<organism evidence="3 4">
    <name type="scientific">Gordonia humi</name>
    <dbReference type="NCBI Taxonomy" id="686429"/>
    <lineage>
        <taxon>Bacteria</taxon>
        <taxon>Bacillati</taxon>
        <taxon>Actinomycetota</taxon>
        <taxon>Actinomycetes</taxon>
        <taxon>Mycobacteriales</taxon>
        <taxon>Gordoniaceae</taxon>
        <taxon>Gordonia</taxon>
    </lineage>
</organism>
<feature type="transmembrane region" description="Helical" evidence="2">
    <location>
        <begin position="61"/>
        <end position="80"/>
    </location>
</feature>
<feature type="region of interest" description="Disordered" evidence="1">
    <location>
        <begin position="205"/>
        <end position="229"/>
    </location>
</feature>
<name>A0A840EQI7_9ACTN</name>
<evidence type="ECO:0000313" key="3">
    <source>
        <dbReference type="EMBL" id="MBB4133771.1"/>
    </source>
</evidence>
<feature type="transmembrane region" description="Helical" evidence="2">
    <location>
        <begin position="183"/>
        <end position="203"/>
    </location>
</feature>
<dbReference type="AlphaFoldDB" id="A0A840EQI7"/>
<evidence type="ECO:0000313" key="4">
    <source>
        <dbReference type="Proteomes" id="UP000551501"/>
    </source>
</evidence>
<keyword evidence="2" id="KW-0472">Membrane</keyword>
<evidence type="ECO:0000256" key="2">
    <source>
        <dbReference type="SAM" id="Phobius"/>
    </source>
</evidence>
<evidence type="ECO:0008006" key="5">
    <source>
        <dbReference type="Google" id="ProtNLM"/>
    </source>
</evidence>
<comment type="caution">
    <text evidence="3">The sequence shown here is derived from an EMBL/GenBank/DDBJ whole genome shotgun (WGS) entry which is preliminary data.</text>
</comment>
<dbReference type="Pfam" id="PF06197">
    <property type="entry name" value="DUF998"/>
    <property type="match status" value="1"/>
</dbReference>
<gene>
    <name evidence="3" type="ORF">BKA16_000323</name>
</gene>
<protein>
    <recommendedName>
        <fullName evidence="5">DUF998 domain-containing protein</fullName>
    </recommendedName>
</protein>
<feature type="transmembrane region" description="Helical" evidence="2">
    <location>
        <begin position="150"/>
        <end position="171"/>
    </location>
</feature>
<feature type="transmembrane region" description="Helical" evidence="2">
    <location>
        <begin position="12"/>
        <end position="33"/>
    </location>
</feature>
<sequence length="229" mass="23893">MAWGSRGGRTRIGAWAAAVALAVGGITYSSWVLDLIEPSGLDRFRTFLSQLEEPGVPWHQAYEYGDIVTGVLVITAAMLLQRSPRTPGVAARIATVAVGCFGAATVADALSPLDAVPVVHAVTSALAVFALFVTMGATTWAAVRDGAWPPMATAGALVFAVVALSTGWMLVSDRLDGDHLLGLAQRIQVGGMSAWLVVWGVSVGRSSRTSSSNPIPATPRTRSGRPPTR</sequence>
<dbReference type="EMBL" id="JACIFP010000001">
    <property type="protein sequence ID" value="MBB4133771.1"/>
    <property type="molecule type" value="Genomic_DNA"/>
</dbReference>
<dbReference type="Proteomes" id="UP000551501">
    <property type="component" value="Unassembled WGS sequence"/>
</dbReference>